<dbReference type="AlphaFoldDB" id="A0A178EYY0"/>
<accession>A0A178EYY0</accession>
<evidence type="ECO:0000313" key="2">
    <source>
        <dbReference type="Proteomes" id="UP000243015"/>
    </source>
</evidence>
<proteinExistence type="predicted"/>
<gene>
    <name evidence="1" type="ORF">A7C99_3434</name>
</gene>
<protein>
    <submittedName>
        <fullName evidence="1">Uncharacterized protein</fullName>
    </submittedName>
</protein>
<evidence type="ECO:0000313" key="1">
    <source>
        <dbReference type="EMBL" id="OAL64955.1"/>
    </source>
</evidence>
<reference evidence="1 2" key="1">
    <citation type="submission" date="2016-05" db="EMBL/GenBank/DDBJ databases">
        <title>Genome sequencing of Trichophyton rubrum CMCC(F)T1i isolated from hair.</title>
        <authorList>
            <person name="Zhan P."/>
            <person name="Tao Y."/>
            <person name="Liu W."/>
        </authorList>
    </citation>
    <scope>NUCLEOTIDE SEQUENCE [LARGE SCALE GENOMIC DNA]</scope>
    <source>
        <strain evidence="2">CMCC(F)T1i</strain>
    </source>
</reference>
<organism evidence="1 2">
    <name type="scientific">Trichophyton rubrum</name>
    <name type="common">Athlete's foot fungus</name>
    <name type="synonym">Epidermophyton rubrum</name>
    <dbReference type="NCBI Taxonomy" id="5551"/>
    <lineage>
        <taxon>Eukaryota</taxon>
        <taxon>Fungi</taxon>
        <taxon>Dikarya</taxon>
        <taxon>Ascomycota</taxon>
        <taxon>Pezizomycotina</taxon>
        <taxon>Eurotiomycetes</taxon>
        <taxon>Eurotiomycetidae</taxon>
        <taxon>Onygenales</taxon>
        <taxon>Arthrodermataceae</taxon>
        <taxon>Trichophyton</taxon>
    </lineage>
</organism>
<dbReference type="EMBL" id="LHPM01000014">
    <property type="protein sequence ID" value="OAL64955.1"/>
    <property type="molecule type" value="Genomic_DNA"/>
</dbReference>
<sequence length="204" mass="21884">MKLGPSSPQVAKRTRQVPASALHRRISYVTPFYSAHGCEWLAVGIRDFNVDQLGHLYRPRMHQTASCVSQQAGYPTQAGNCAARTAPPQGRPGVLVLRTHRLQLTRLAGAIGSLVGIPGMDGAGGLRAAWLLSDAGGLARWCAPEFPARHSALDICHSAVGDRDSCGRPHATNSPCGLYRGRWSPFGGQDQGLKELRTGLQPDQ</sequence>
<dbReference type="Proteomes" id="UP000243015">
    <property type="component" value="Unassembled WGS sequence"/>
</dbReference>
<comment type="caution">
    <text evidence="1">The sequence shown here is derived from an EMBL/GenBank/DDBJ whole genome shotgun (WGS) entry which is preliminary data.</text>
</comment>
<name>A0A178EYY0_TRIRU</name>